<evidence type="ECO:0000313" key="4">
    <source>
        <dbReference type="EMBL" id="CAH3118888.1"/>
    </source>
</evidence>
<dbReference type="SUPFAM" id="SSF49785">
    <property type="entry name" value="Galactose-binding domain-like"/>
    <property type="match status" value="1"/>
</dbReference>
<feature type="domain" description="EGF-like" evidence="3">
    <location>
        <begin position="1"/>
        <end position="35"/>
    </location>
</feature>
<dbReference type="PANTHER" id="PTHR24543">
    <property type="entry name" value="MULTICOPPER OXIDASE-RELATED"/>
    <property type="match status" value="1"/>
</dbReference>
<dbReference type="InterPro" id="IPR000742">
    <property type="entry name" value="EGF"/>
</dbReference>
<sequence length="153" mass="17238">CENFPCKNGGSCRSLYKENSYVCHCSEGFSGNHCDREGSCLPVEVEDRSAILDARITASSYFGFGGSNPYYPYFGRLNENRGRGGWCPKTSSISEYLQIDMGRDRFVCGVATQQAKENQLTTSYKIRFSSNGTTWKTYKENKSEKVNIVQNKK</sequence>
<keyword evidence="1" id="KW-1015">Disulfide bond</keyword>
<accession>A0ABN8NQZ7</accession>
<feature type="disulfide bond" evidence="1">
    <location>
        <begin position="25"/>
        <end position="34"/>
    </location>
</feature>
<evidence type="ECO:0000259" key="2">
    <source>
        <dbReference type="PROSITE" id="PS50022"/>
    </source>
</evidence>
<dbReference type="PROSITE" id="PS50022">
    <property type="entry name" value="FA58C_3"/>
    <property type="match status" value="1"/>
</dbReference>
<proteinExistence type="predicted"/>
<dbReference type="Gene3D" id="2.10.25.10">
    <property type="entry name" value="Laminin"/>
    <property type="match status" value="1"/>
</dbReference>
<keyword evidence="1" id="KW-0245">EGF-like domain</keyword>
<comment type="caution">
    <text evidence="1">Lacks conserved residue(s) required for the propagation of feature annotation.</text>
</comment>
<evidence type="ECO:0000313" key="5">
    <source>
        <dbReference type="Proteomes" id="UP001159405"/>
    </source>
</evidence>
<protein>
    <recommendedName>
        <fullName evidence="6">EGF-like repeat and discoidin I-like domain-containing protein 3</fullName>
    </recommendedName>
</protein>
<reference evidence="4 5" key="1">
    <citation type="submission" date="2022-05" db="EMBL/GenBank/DDBJ databases">
        <authorList>
            <consortium name="Genoscope - CEA"/>
            <person name="William W."/>
        </authorList>
    </citation>
    <scope>NUCLEOTIDE SEQUENCE [LARGE SCALE GENOMIC DNA]</scope>
</reference>
<dbReference type="Gene3D" id="2.60.120.260">
    <property type="entry name" value="Galactose-binding domain-like"/>
    <property type="match status" value="1"/>
</dbReference>
<name>A0ABN8NQZ7_9CNID</name>
<keyword evidence="5" id="KW-1185">Reference proteome</keyword>
<dbReference type="EMBL" id="CALNXK010000032">
    <property type="protein sequence ID" value="CAH3118888.1"/>
    <property type="molecule type" value="Genomic_DNA"/>
</dbReference>
<dbReference type="InterPro" id="IPR008979">
    <property type="entry name" value="Galactose-bd-like_sf"/>
</dbReference>
<dbReference type="Proteomes" id="UP001159405">
    <property type="component" value="Unassembled WGS sequence"/>
</dbReference>
<feature type="domain" description="F5/8 type C" evidence="2">
    <location>
        <begin position="40"/>
        <end position="153"/>
    </location>
</feature>
<dbReference type="PROSITE" id="PS01186">
    <property type="entry name" value="EGF_2"/>
    <property type="match status" value="1"/>
</dbReference>
<dbReference type="InterPro" id="IPR000421">
    <property type="entry name" value="FA58C"/>
</dbReference>
<feature type="non-terminal residue" evidence="4">
    <location>
        <position position="1"/>
    </location>
</feature>
<dbReference type="SUPFAM" id="SSF57196">
    <property type="entry name" value="EGF/Laminin"/>
    <property type="match status" value="1"/>
</dbReference>
<gene>
    <name evidence="4" type="ORF">PLOB_00026655</name>
</gene>
<dbReference type="PROSITE" id="PS00022">
    <property type="entry name" value="EGF_1"/>
    <property type="match status" value="1"/>
</dbReference>
<dbReference type="PROSITE" id="PS50026">
    <property type="entry name" value="EGF_3"/>
    <property type="match status" value="1"/>
</dbReference>
<feature type="disulfide bond" evidence="1">
    <location>
        <begin position="6"/>
        <end position="23"/>
    </location>
</feature>
<dbReference type="Pfam" id="PF00754">
    <property type="entry name" value="F5_F8_type_C"/>
    <property type="match status" value="1"/>
</dbReference>
<organism evidence="4 5">
    <name type="scientific">Porites lobata</name>
    <dbReference type="NCBI Taxonomy" id="104759"/>
    <lineage>
        <taxon>Eukaryota</taxon>
        <taxon>Metazoa</taxon>
        <taxon>Cnidaria</taxon>
        <taxon>Anthozoa</taxon>
        <taxon>Hexacorallia</taxon>
        <taxon>Scleractinia</taxon>
        <taxon>Fungiina</taxon>
        <taxon>Poritidae</taxon>
        <taxon>Porites</taxon>
    </lineage>
</organism>
<comment type="caution">
    <text evidence="4">The sequence shown here is derived from an EMBL/GenBank/DDBJ whole genome shotgun (WGS) entry which is preliminary data.</text>
</comment>
<evidence type="ECO:0000256" key="1">
    <source>
        <dbReference type="PROSITE-ProRule" id="PRU00076"/>
    </source>
</evidence>
<evidence type="ECO:0000259" key="3">
    <source>
        <dbReference type="PROSITE" id="PS50026"/>
    </source>
</evidence>
<evidence type="ECO:0008006" key="6">
    <source>
        <dbReference type="Google" id="ProtNLM"/>
    </source>
</evidence>
<dbReference type="CDD" id="cd00054">
    <property type="entry name" value="EGF_CA"/>
    <property type="match status" value="1"/>
</dbReference>
<dbReference type="Pfam" id="PF00008">
    <property type="entry name" value="EGF"/>
    <property type="match status" value="1"/>
</dbReference>
<dbReference type="PANTHER" id="PTHR24543:SF335">
    <property type="entry name" value="EGF-LIKE REPEAT AND DISCOIDIN I-LIKE DOMAIN-CONTAINING PROTEIN 3"/>
    <property type="match status" value="1"/>
</dbReference>